<keyword evidence="8" id="KW-1185">Reference proteome</keyword>
<dbReference type="GO" id="GO:0016491">
    <property type="term" value="F:oxidoreductase activity"/>
    <property type="evidence" value="ECO:0007669"/>
    <property type="project" value="UniProtKB-UniRule"/>
</dbReference>
<name>A0AB38TID5_9HYPH</name>
<accession>A0AB38TID5</accession>
<dbReference type="InterPro" id="IPR029479">
    <property type="entry name" value="Nitroreductase"/>
</dbReference>
<evidence type="ECO:0000259" key="6">
    <source>
        <dbReference type="Pfam" id="PF00881"/>
    </source>
</evidence>
<dbReference type="PIRSF" id="PIRSF005426">
    <property type="entry name" value="Frp"/>
    <property type="match status" value="1"/>
</dbReference>
<dbReference type="Pfam" id="PF00881">
    <property type="entry name" value="Nitroreductase"/>
    <property type="match status" value="1"/>
</dbReference>
<comment type="similarity">
    <text evidence="1 5">Belongs to the flavin oxidoreductase frp family.</text>
</comment>
<gene>
    <name evidence="7" type="ORF">LRP29_14020</name>
</gene>
<evidence type="ECO:0000256" key="1">
    <source>
        <dbReference type="ARBA" id="ARBA00008366"/>
    </source>
</evidence>
<keyword evidence="3 5" id="KW-0288">FMN</keyword>
<dbReference type="Proteomes" id="UP001060070">
    <property type="component" value="Chromosome"/>
</dbReference>
<protein>
    <submittedName>
        <fullName evidence="7">Nitroreductase family protein</fullName>
    </submittedName>
</protein>
<evidence type="ECO:0000313" key="7">
    <source>
        <dbReference type="EMBL" id="UTU54434.1"/>
    </source>
</evidence>
<evidence type="ECO:0000313" key="8">
    <source>
        <dbReference type="Proteomes" id="UP001060070"/>
    </source>
</evidence>
<reference evidence="7 8" key="1">
    <citation type="journal article" date="2022" name="Microbiol. Resour. Announc.">
        <title>Complete Genome Sequence of Mesorhizobium ciceri Strain R30, a Rhizobium Used as a Commercial Inoculant for Chickpea in Argentina.</title>
        <authorList>
            <person name="Foresto E."/>
            <person name="Revale S."/>
            <person name="Primo E."/>
            <person name="Nievas F."/>
            <person name="Carezzano E."/>
            <person name="Puente M."/>
            <person name="Alzari P."/>
            <person name="Mart M."/>
            <person name="Ben-Assaya M."/>
            <person name="Mornico D."/>
            <person name="Santoro M."/>
            <person name="Mart F."/>
            <person name="Giordano W."/>
            <person name="Bogino P."/>
        </authorList>
    </citation>
    <scope>NUCLEOTIDE SEQUENCE [LARGE SCALE GENOMIC DNA]</scope>
    <source>
        <strain evidence="7 8">R30</strain>
    </source>
</reference>
<dbReference type="RefSeq" id="WP_024504898.1">
    <property type="nucleotide sequence ID" value="NZ_CP088147.1"/>
</dbReference>
<dbReference type="PANTHER" id="PTHR43425">
    <property type="entry name" value="OXYGEN-INSENSITIVE NADPH NITROREDUCTASE"/>
    <property type="match status" value="1"/>
</dbReference>
<dbReference type="PANTHER" id="PTHR43425:SF2">
    <property type="entry name" value="OXYGEN-INSENSITIVE NADPH NITROREDUCTASE"/>
    <property type="match status" value="1"/>
</dbReference>
<dbReference type="AlphaFoldDB" id="A0AB38TID5"/>
<dbReference type="InterPro" id="IPR000415">
    <property type="entry name" value="Nitroreductase-like"/>
</dbReference>
<dbReference type="SUPFAM" id="SSF55469">
    <property type="entry name" value="FMN-dependent nitroreductase-like"/>
    <property type="match status" value="1"/>
</dbReference>
<dbReference type="InterPro" id="IPR016446">
    <property type="entry name" value="Flavin_OxRdtase_Frp"/>
</dbReference>
<evidence type="ECO:0000256" key="3">
    <source>
        <dbReference type="ARBA" id="ARBA00022643"/>
    </source>
</evidence>
<keyword evidence="5" id="KW-0521">NADP</keyword>
<evidence type="ECO:0000256" key="2">
    <source>
        <dbReference type="ARBA" id="ARBA00022630"/>
    </source>
</evidence>
<proteinExistence type="inferred from homology"/>
<keyword evidence="4 5" id="KW-0560">Oxidoreductase</keyword>
<keyword evidence="2 5" id="KW-0285">Flavoprotein</keyword>
<dbReference type="Gene3D" id="3.40.109.10">
    <property type="entry name" value="NADH Oxidase"/>
    <property type="match status" value="1"/>
</dbReference>
<feature type="domain" description="Nitroreductase" evidence="6">
    <location>
        <begin position="46"/>
        <end position="199"/>
    </location>
</feature>
<evidence type="ECO:0000256" key="5">
    <source>
        <dbReference type="PIRNR" id="PIRNR005426"/>
    </source>
</evidence>
<dbReference type="EMBL" id="CP088147">
    <property type="protein sequence ID" value="UTU54434.1"/>
    <property type="molecule type" value="Genomic_DNA"/>
</dbReference>
<evidence type="ECO:0000256" key="4">
    <source>
        <dbReference type="ARBA" id="ARBA00023002"/>
    </source>
</evidence>
<sequence>MTSKQRNSVADGTAARERVGTRYRDPALAEELSHVTWNSTLDVMLSHRSVRYYLDQPLPANTLELVVAAAQSAASTSNLQAWSVIAVEDKDRKARLAGYAADQKHIHDAPLLLVFVADLARLRAISDERGHAGVALDYIEAFIFAIADAAFAAQNAAVAIESLGLGCCYIGAMRNDPQAVANELGLPDESMVVFGMTVGRPDPAVATDVKPRLPQGIILHRERYTQIDPELMAAYEARMREFQAEQNMRNIDWTEQTAARIKDVAALTGRHVLTDFLKARGFGLK</sequence>
<organism evidence="7 8">
    <name type="scientific">Mesorhizobium ciceri</name>
    <dbReference type="NCBI Taxonomy" id="39645"/>
    <lineage>
        <taxon>Bacteria</taxon>
        <taxon>Pseudomonadati</taxon>
        <taxon>Pseudomonadota</taxon>
        <taxon>Alphaproteobacteria</taxon>
        <taxon>Hyphomicrobiales</taxon>
        <taxon>Phyllobacteriaceae</taxon>
        <taxon>Mesorhizobium</taxon>
    </lineage>
</organism>